<dbReference type="GO" id="GO:0005549">
    <property type="term" value="F:odorant binding"/>
    <property type="evidence" value="ECO:0007669"/>
    <property type="project" value="InterPro"/>
</dbReference>
<evidence type="ECO:0000313" key="12">
    <source>
        <dbReference type="EMBL" id="KAF7269802.1"/>
    </source>
</evidence>
<keyword evidence="6 10" id="KW-1133">Transmembrane helix</keyword>
<dbReference type="GO" id="GO:0005886">
    <property type="term" value="C:plasma membrane"/>
    <property type="evidence" value="ECO:0007669"/>
    <property type="project" value="UniProtKB-SubCell"/>
</dbReference>
<dbReference type="AlphaFoldDB" id="A0A834I9R1"/>
<dbReference type="InterPro" id="IPR004117">
    <property type="entry name" value="7tm6_olfct_rcpt"/>
</dbReference>
<organism evidence="12 13">
    <name type="scientific">Rhynchophorus ferrugineus</name>
    <name type="common">Red palm weevil</name>
    <name type="synonym">Curculio ferrugineus</name>
    <dbReference type="NCBI Taxonomy" id="354439"/>
    <lineage>
        <taxon>Eukaryota</taxon>
        <taxon>Metazoa</taxon>
        <taxon>Ecdysozoa</taxon>
        <taxon>Arthropoda</taxon>
        <taxon>Hexapoda</taxon>
        <taxon>Insecta</taxon>
        <taxon>Pterygota</taxon>
        <taxon>Neoptera</taxon>
        <taxon>Endopterygota</taxon>
        <taxon>Coleoptera</taxon>
        <taxon>Polyphaga</taxon>
        <taxon>Cucujiformia</taxon>
        <taxon>Curculionidae</taxon>
        <taxon>Dryophthorinae</taxon>
        <taxon>Rhynchophorus</taxon>
    </lineage>
</organism>
<evidence type="ECO:0000256" key="10">
    <source>
        <dbReference type="SAM" id="Phobius"/>
    </source>
</evidence>
<keyword evidence="3" id="KW-0716">Sensory transduction</keyword>
<keyword evidence="9" id="KW-0807">Transducer</keyword>
<evidence type="ECO:0000256" key="7">
    <source>
        <dbReference type="ARBA" id="ARBA00023136"/>
    </source>
</evidence>
<evidence type="ECO:0000256" key="1">
    <source>
        <dbReference type="ARBA" id="ARBA00004651"/>
    </source>
</evidence>
<gene>
    <name evidence="12" type="ORF">GWI33_017171</name>
</gene>
<dbReference type="GO" id="GO:0007165">
    <property type="term" value="P:signal transduction"/>
    <property type="evidence" value="ECO:0007669"/>
    <property type="project" value="UniProtKB-KW"/>
</dbReference>
<keyword evidence="11" id="KW-0732">Signal</keyword>
<reference evidence="12" key="1">
    <citation type="submission" date="2020-08" db="EMBL/GenBank/DDBJ databases">
        <title>Genome sequencing and assembly of the red palm weevil Rhynchophorus ferrugineus.</title>
        <authorList>
            <person name="Dias G.B."/>
            <person name="Bergman C.M."/>
            <person name="Manee M."/>
        </authorList>
    </citation>
    <scope>NUCLEOTIDE SEQUENCE</scope>
    <source>
        <strain evidence="12">AA-2017</strain>
        <tissue evidence="12">Whole larva</tissue>
    </source>
</reference>
<evidence type="ECO:0000256" key="11">
    <source>
        <dbReference type="SAM" id="SignalP"/>
    </source>
</evidence>
<dbReference type="OrthoDB" id="7677057at2759"/>
<comment type="caution">
    <text evidence="12">The sequence shown here is derived from an EMBL/GenBank/DDBJ whole genome shotgun (WGS) entry which is preliminary data.</text>
</comment>
<feature type="transmembrane region" description="Helical" evidence="10">
    <location>
        <begin position="49"/>
        <end position="82"/>
    </location>
</feature>
<comment type="subcellular location">
    <subcellularLocation>
        <location evidence="1">Cell membrane</location>
        <topology evidence="1">Multi-pass membrane protein</topology>
    </subcellularLocation>
</comment>
<keyword evidence="2" id="KW-1003">Cell membrane</keyword>
<dbReference type="GO" id="GO:0004984">
    <property type="term" value="F:olfactory receptor activity"/>
    <property type="evidence" value="ECO:0007669"/>
    <property type="project" value="InterPro"/>
</dbReference>
<dbReference type="PANTHER" id="PTHR21137">
    <property type="entry name" value="ODORANT RECEPTOR"/>
    <property type="match status" value="1"/>
</dbReference>
<protein>
    <recommendedName>
        <fullName evidence="14">Odorant receptor</fullName>
    </recommendedName>
</protein>
<feature type="chain" id="PRO_5032899533" description="Odorant receptor" evidence="11">
    <location>
        <begin position="17"/>
        <end position="259"/>
    </location>
</feature>
<evidence type="ECO:0000256" key="4">
    <source>
        <dbReference type="ARBA" id="ARBA00022692"/>
    </source>
</evidence>
<dbReference type="EMBL" id="JAACXV010014182">
    <property type="protein sequence ID" value="KAF7269802.1"/>
    <property type="molecule type" value="Genomic_DNA"/>
</dbReference>
<evidence type="ECO:0000256" key="6">
    <source>
        <dbReference type="ARBA" id="ARBA00022989"/>
    </source>
</evidence>
<dbReference type="Proteomes" id="UP000625711">
    <property type="component" value="Unassembled WGS sequence"/>
</dbReference>
<evidence type="ECO:0000256" key="8">
    <source>
        <dbReference type="ARBA" id="ARBA00023170"/>
    </source>
</evidence>
<feature type="transmembrane region" description="Helical" evidence="10">
    <location>
        <begin position="161"/>
        <end position="181"/>
    </location>
</feature>
<evidence type="ECO:0008006" key="14">
    <source>
        <dbReference type="Google" id="ProtNLM"/>
    </source>
</evidence>
<feature type="signal peptide" evidence="11">
    <location>
        <begin position="1"/>
        <end position="16"/>
    </location>
</feature>
<evidence type="ECO:0000313" key="13">
    <source>
        <dbReference type="Proteomes" id="UP000625711"/>
    </source>
</evidence>
<keyword evidence="5" id="KW-0552">Olfaction</keyword>
<keyword evidence="7 10" id="KW-0472">Membrane</keyword>
<proteinExistence type="predicted"/>
<feature type="transmembrane region" description="Helical" evidence="10">
    <location>
        <begin position="224"/>
        <end position="243"/>
    </location>
</feature>
<name>A0A834I9R1_RHYFE</name>
<evidence type="ECO:0000256" key="9">
    <source>
        <dbReference type="ARBA" id="ARBA00023224"/>
    </source>
</evidence>
<evidence type="ECO:0000256" key="3">
    <source>
        <dbReference type="ARBA" id="ARBA00022606"/>
    </source>
</evidence>
<evidence type="ECO:0000256" key="5">
    <source>
        <dbReference type="ARBA" id="ARBA00022725"/>
    </source>
</evidence>
<keyword evidence="4 10" id="KW-0812">Transmembrane</keyword>
<feature type="transmembrane region" description="Helical" evidence="10">
    <location>
        <begin position="134"/>
        <end position="155"/>
    </location>
</feature>
<dbReference type="Pfam" id="PF02949">
    <property type="entry name" value="7tm_6"/>
    <property type="match status" value="1"/>
</dbReference>
<keyword evidence="13" id="KW-1185">Reference proteome</keyword>
<keyword evidence="8" id="KW-0675">Receptor</keyword>
<evidence type="ECO:0000256" key="2">
    <source>
        <dbReference type="ARBA" id="ARBA00022475"/>
    </source>
</evidence>
<accession>A0A834I9R1</accession>
<dbReference type="PANTHER" id="PTHR21137:SF3">
    <property type="entry name" value="ODORANT RECEPTOR 30A-RELATED"/>
    <property type="match status" value="1"/>
</dbReference>
<sequence>MLFVLALIHFLFCASRYSTYMNNRDLNSTMEKPLPVPQWHFFNTNKHYTLVYLLGWLVSVIECTYSLITITLFLTLMIFVLSQISELHIIARDIDFYSGLLQKSQLQILFLLVSKHQKIIKYVDELNKSMRQILLVEFLLNSINIASVTVVILVYEMPIVYLLFNINFVALLVVQLFFLSWHANEIEIQSLLLCESLYVSEWYNFEPEANKIINIMMIRSLSPLNIYIGIFYPMTLATALTTMKTAYSYVTMIVSFTDN</sequence>